<dbReference type="PROSITE" id="PS51186">
    <property type="entry name" value="GNAT"/>
    <property type="match status" value="1"/>
</dbReference>
<dbReference type="SUPFAM" id="SSF55729">
    <property type="entry name" value="Acyl-CoA N-acyltransferases (Nat)"/>
    <property type="match status" value="1"/>
</dbReference>
<comment type="caution">
    <text evidence="2">The sequence shown here is derived from an EMBL/GenBank/DDBJ whole genome shotgun (WGS) entry which is preliminary data.</text>
</comment>
<dbReference type="Pfam" id="PF00583">
    <property type="entry name" value="Acetyltransf_1"/>
    <property type="match status" value="1"/>
</dbReference>
<name>A0A9D2NF71_9FIRM</name>
<feature type="domain" description="N-acetyltransferase" evidence="1">
    <location>
        <begin position="86"/>
        <end position="232"/>
    </location>
</feature>
<organism evidence="2 3">
    <name type="scientific">Candidatus Eisenbergiella merdavium</name>
    <dbReference type="NCBI Taxonomy" id="2838551"/>
    <lineage>
        <taxon>Bacteria</taxon>
        <taxon>Bacillati</taxon>
        <taxon>Bacillota</taxon>
        <taxon>Clostridia</taxon>
        <taxon>Lachnospirales</taxon>
        <taxon>Lachnospiraceae</taxon>
        <taxon>Eisenbergiella</taxon>
    </lineage>
</organism>
<keyword evidence="2" id="KW-0808">Transferase</keyword>
<dbReference type="PANTHER" id="PTHR43617:SF20">
    <property type="entry name" value="N-ALPHA-ACETYLTRANSFERASE RIMI"/>
    <property type="match status" value="1"/>
</dbReference>
<reference evidence="2" key="1">
    <citation type="journal article" date="2021" name="PeerJ">
        <title>Extensive microbial diversity within the chicken gut microbiome revealed by metagenomics and culture.</title>
        <authorList>
            <person name="Gilroy R."/>
            <person name="Ravi A."/>
            <person name="Getino M."/>
            <person name="Pursley I."/>
            <person name="Horton D.L."/>
            <person name="Alikhan N.F."/>
            <person name="Baker D."/>
            <person name="Gharbi K."/>
            <person name="Hall N."/>
            <person name="Watson M."/>
            <person name="Adriaenssens E.M."/>
            <person name="Foster-Nyarko E."/>
            <person name="Jarju S."/>
            <person name="Secka A."/>
            <person name="Antonio M."/>
            <person name="Oren A."/>
            <person name="Chaudhuri R.R."/>
            <person name="La Ragione R."/>
            <person name="Hildebrand F."/>
            <person name="Pallen M.J."/>
        </authorList>
    </citation>
    <scope>NUCLEOTIDE SEQUENCE</scope>
    <source>
        <strain evidence="2">USAMLcec2-132</strain>
    </source>
</reference>
<dbReference type="CDD" id="cd04301">
    <property type="entry name" value="NAT_SF"/>
    <property type="match status" value="1"/>
</dbReference>
<dbReference type="InterPro" id="IPR000182">
    <property type="entry name" value="GNAT_dom"/>
</dbReference>
<evidence type="ECO:0000313" key="3">
    <source>
        <dbReference type="Proteomes" id="UP000823891"/>
    </source>
</evidence>
<accession>A0A9D2NF71</accession>
<dbReference type="EMBL" id="DWWS01000036">
    <property type="protein sequence ID" value="HJC24048.1"/>
    <property type="molecule type" value="Genomic_DNA"/>
</dbReference>
<dbReference type="Gene3D" id="3.40.630.30">
    <property type="match status" value="1"/>
</dbReference>
<keyword evidence="2" id="KW-0012">Acyltransferase</keyword>
<dbReference type="GO" id="GO:0008999">
    <property type="term" value="F:protein-N-terminal-alanine acetyltransferase activity"/>
    <property type="evidence" value="ECO:0007669"/>
    <property type="project" value="TreeGrafter"/>
</dbReference>
<protein>
    <submittedName>
        <fullName evidence="2">GNAT family N-acetyltransferase</fullName>
        <ecNumber evidence="2">2.3.1.-</ecNumber>
    </submittedName>
</protein>
<dbReference type="AlphaFoldDB" id="A0A9D2NF71"/>
<proteinExistence type="predicted"/>
<evidence type="ECO:0000259" key="1">
    <source>
        <dbReference type="PROSITE" id="PS51186"/>
    </source>
</evidence>
<reference evidence="2" key="2">
    <citation type="submission" date="2021-04" db="EMBL/GenBank/DDBJ databases">
        <authorList>
            <person name="Gilroy R."/>
        </authorList>
    </citation>
    <scope>NUCLEOTIDE SEQUENCE</scope>
    <source>
        <strain evidence="2">USAMLcec2-132</strain>
    </source>
</reference>
<sequence>MNLAALRYEELSLNTFPSLRTEVYDGWILRFCEGKSRFDSCVLPLYLSTRAYEEKIDSCERKFAAHSLPCIFKMTSNVPSALDQQLEQRGYALTGKTRVLECTRDSFLSNQERRDRKEKQWPKPDCSRRENRLELSISKNGTLLGRGLAVFEEDTAGLYDISVNREYRRKGMGTAICRALMEESFRSGARSIHLQVPASNLEALSLYHSLGFQEIYLYWYRAKEAAARIRNE</sequence>
<dbReference type="EC" id="2.3.1.-" evidence="2"/>
<evidence type="ECO:0000313" key="2">
    <source>
        <dbReference type="EMBL" id="HJC24048.1"/>
    </source>
</evidence>
<dbReference type="InterPro" id="IPR016181">
    <property type="entry name" value="Acyl_CoA_acyltransferase"/>
</dbReference>
<dbReference type="InterPro" id="IPR050276">
    <property type="entry name" value="MshD_Acetyltransferase"/>
</dbReference>
<dbReference type="Proteomes" id="UP000823891">
    <property type="component" value="Unassembled WGS sequence"/>
</dbReference>
<gene>
    <name evidence="2" type="ORF">H9761_10120</name>
</gene>
<dbReference type="PANTHER" id="PTHR43617">
    <property type="entry name" value="L-AMINO ACID N-ACETYLTRANSFERASE"/>
    <property type="match status" value="1"/>
</dbReference>